<keyword evidence="3" id="KW-0479">Metal-binding</keyword>
<dbReference type="AlphaFoldDB" id="A0A6G8S866"/>
<dbReference type="EMBL" id="CP049916">
    <property type="protein sequence ID" value="QIO10330.1"/>
    <property type="molecule type" value="Genomic_DNA"/>
</dbReference>
<feature type="binding site" evidence="3">
    <location>
        <position position="61"/>
    </location>
    <ligand>
        <name>Mg(2+)</name>
        <dbReference type="ChEBI" id="CHEBI:18420"/>
        <label>1</label>
    </ligand>
</feature>
<dbReference type="Proteomes" id="UP000501939">
    <property type="component" value="Chromosome"/>
</dbReference>
<dbReference type="Gene3D" id="1.10.4080.10">
    <property type="entry name" value="ADP-ribosylation/Crystallin J1"/>
    <property type="match status" value="1"/>
</dbReference>
<keyword evidence="3" id="KW-0460">Magnesium</keyword>
<comment type="similarity">
    <text evidence="1">Belongs to the ADP-ribosylglycohydrolase family.</text>
</comment>
<dbReference type="Pfam" id="PF03747">
    <property type="entry name" value="ADP_ribosyl_GH"/>
    <property type="match status" value="1"/>
</dbReference>
<proteinExistence type="inferred from homology"/>
<feature type="binding site" evidence="3">
    <location>
        <position position="59"/>
    </location>
    <ligand>
        <name>Mg(2+)</name>
        <dbReference type="ChEBI" id="CHEBI:18420"/>
        <label>1</label>
    </ligand>
</feature>
<feature type="binding site" evidence="3">
    <location>
        <position position="60"/>
    </location>
    <ligand>
        <name>Mg(2+)</name>
        <dbReference type="ChEBI" id="CHEBI:18420"/>
        <label>1</label>
    </ligand>
</feature>
<evidence type="ECO:0000313" key="4">
    <source>
        <dbReference type="EMBL" id="QIO10330.1"/>
    </source>
</evidence>
<evidence type="ECO:0000256" key="2">
    <source>
        <dbReference type="ARBA" id="ARBA00022801"/>
    </source>
</evidence>
<reference evidence="4 5" key="1">
    <citation type="submission" date="2020-03" db="EMBL/GenBank/DDBJ databases">
        <authorList>
            <person name="Zhu W."/>
        </authorList>
    </citation>
    <scope>NUCLEOTIDE SEQUENCE [LARGE SCALE GENOMIC DNA]</scope>
    <source>
        <strain evidence="4 5">185</strain>
    </source>
</reference>
<feature type="binding site" evidence="3">
    <location>
        <position position="264"/>
    </location>
    <ligand>
        <name>Mg(2+)</name>
        <dbReference type="ChEBI" id="CHEBI:18420"/>
        <label>1</label>
    </ligand>
</feature>
<evidence type="ECO:0000313" key="5">
    <source>
        <dbReference type="Proteomes" id="UP000501939"/>
    </source>
</evidence>
<dbReference type="InterPro" id="IPR005502">
    <property type="entry name" value="Ribosyl_crysJ1"/>
</dbReference>
<evidence type="ECO:0000256" key="1">
    <source>
        <dbReference type="ARBA" id="ARBA00010702"/>
    </source>
</evidence>
<dbReference type="InterPro" id="IPR050792">
    <property type="entry name" value="ADP-ribosylglycohydrolase"/>
</dbReference>
<organism evidence="4 5">
    <name type="scientific">Acinetobacter lanii</name>
    <dbReference type="NCBI Taxonomy" id="2715163"/>
    <lineage>
        <taxon>Bacteria</taxon>
        <taxon>Pseudomonadati</taxon>
        <taxon>Pseudomonadota</taxon>
        <taxon>Gammaproteobacteria</taxon>
        <taxon>Moraxellales</taxon>
        <taxon>Moraxellaceae</taxon>
        <taxon>Acinetobacter</taxon>
    </lineage>
</organism>
<gene>
    <name evidence="4" type="ORF">G8D99_04505</name>
</gene>
<dbReference type="InterPro" id="IPR036705">
    <property type="entry name" value="Ribosyl_crysJ1_sf"/>
</dbReference>
<feature type="binding site" evidence="3">
    <location>
        <position position="266"/>
    </location>
    <ligand>
        <name>Mg(2+)</name>
        <dbReference type="ChEBI" id="CHEBI:18420"/>
        <label>1</label>
    </ligand>
</feature>
<dbReference type="SUPFAM" id="SSF101478">
    <property type="entry name" value="ADP-ribosylglycohydrolase"/>
    <property type="match status" value="1"/>
</dbReference>
<comment type="cofactor">
    <cofactor evidence="3">
        <name>Mg(2+)</name>
        <dbReference type="ChEBI" id="CHEBI:18420"/>
    </cofactor>
    <text evidence="3">Binds 2 magnesium ions per subunit.</text>
</comment>
<name>A0A6G8S866_9GAMM</name>
<keyword evidence="5" id="KW-1185">Reference proteome</keyword>
<sequence>MRLEEKIRGGMYGLLIGDAVGVPYEFNPPERLPAYELIDMIPPQSFRSSYPHIAYGTGSDDGAQALCVLASLLHCKKLDPTDLLNRFCNWYRAGYLAIDHQVFDIGIQTREALTRYVQGTPINQIANTDVSANGNGALMRVLPLALWHRGSDAELIEDAFEQAHLTHGHIRSKLCCALYCLWTRQLLNDVDIDQAWLNSIAILKQTFNNQPEVIQEIEQGIDLESTYQIQGKGYVVDCLLSAKYALKQNSYADVIKTAISLGHDTDTTACVAGGLAGIVFGESAIPEPWKVTLKGQEMVEPLLEALLKLHV</sequence>
<protein>
    <submittedName>
        <fullName evidence="4">ADP-ribosylglycohydrolase family protein</fullName>
    </submittedName>
</protein>
<evidence type="ECO:0000256" key="3">
    <source>
        <dbReference type="PIRSR" id="PIRSR605502-1"/>
    </source>
</evidence>
<dbReference type="KEGG" id="alj:G8D99_04505"/>
<dbReference type="GO" id="GO:0016787">
    <property type="term" value="F:hydrolase activity"/>
    <property type="evidence" value="ECO:0007669"/>
    <property type="project" value="UniProtKB-KW"/>
</dbReference>
<dbReference type="PANTHER" id="PTHR16222">
    <property type="entry name" value="ADP-RIBOSYLGLYCOHYDROLASE"/>
    <property type="match status" value="1"/>
</dbReference>
<dbReference type="PANTHER" id="PTHR16222:SF24">
    <property type="entry name" value="ADP-RIBOSYLHYDROLASE ARH3"/>
    <property type="match status" value="1"/>
</dbReference>
<dbReference type="RefSeq" id="WP_166327518.1">
    <property type="nucleotide sequence ID" value="NZ_CP049916.1"/>
</dbReference>
<accession>A0A6G8S866</accession>
<keyword evidence="2 4" id="KW-0378">Hydrolase</keyword>
<feature type="binding site" evidence="3">
    <location>
        <position position="267"/>
    </location>
    <ligand>
        <name>Mg(2+)</name>
        <dbReference type="ChEBI" id="CHEBI:18420"/>
        <label>1</label>
    </ligand>
</feature>
<dbReference type="GO" id="GO:0046872">
    <property type="term" value="F:metal ion binding"/>
    <property type="evidence" value="ECO:0007669"/>
    <property type="project" value="UniProtKB-KW"/>
</dbReference>